<dbReference type="EMBL" id="ML769384">
    <property type="protein sequence ID" value="KAE9410939.1"/>
    <property type="molecule type" value="Genomic_DNA"/>
</dbReference>
<accession>A0A6A4IKG6</accession>
<dbReference type="Proteomes" id="UP000799118">
    <property type="component" value="Unassembled WGS sequence"/>
</dbReference>
<evidence type="ECO:0008006" key="3">
    <source>
        <dbReference type="Google" id="ProtNLM"/>
    </source>
</evidence>
<dbReference type="AlphaFoldDB" id="A0A6A4IKG6"/>
<reference evidence="1" key="1">
    <citation type="journal article" date="2019" name="Environ. Microbiol.">
        <title>Fungal ecological strategies reflected in gene transcription - a case study of two litter decomposers.</title>
        <authorList>
            <person name="Barbi F."/>
            <person name="Kohler A."/>
            <person name="Barry K."/>
            <person name="Baskaran P."/>
            <person name="Daum C."/>
            <person name="Fauchery L."/>
            <person name="Ihrmark K."/>
            <person name="Kuo A."/>
            <person name="LaButti K."/>
            <person name="Lipzen A."/>
            <person name="Morin E."/>
            <person name="Grigoriev I.V."/>
            <person name="Henrissat B."/>
            <person name="Lindahl B."/>
            <person name="Martin F."/>
        </authorList>
    </citation>
    <scope>NUCLEOTIDE SEQUENCE</scope>
    <source>
        <strain evidence="1">JB14</strain>
    </source>
</reference>
<evidence type="ECO:0000313" key="2">
    <source>
        <dbReference type="Proteomes" id="UP000799118"/>
    </source>
</evidence>
<sequence>MIPSLRSTTIASTKYLEALPLAGEMMRTSINDRVQHFHTASSIISSMRTPIRTLPDEVILLILGYTCGTHNIFVHAGEFSEYSAPSIRNLPSLSLNAVFHYWRTLLRSSSMESKWSKLKLYATS</sequence>
<keyword evidence="2" id="KW-1185">Reference proteome</keyword>
<organism evidence="1 2">
    <name type="scientific">Gymnopus androsaceus JB14</name>
    <dbReference type="NCBI Taxonomy" id="1447944"/>
    <lineage>
        <taxon>Eukaryota</taxon>
        <taxon>Fungi</taxon>
        <taxon>Dikarya</taxon>
        <taxon>Basidiomycota</taxon>
        <taxon>Agaricomycotina</taxon>
        <taxon>Agaricomycetes</taxon>
        <taxon>Agaricomycetidae</taxon>
        <taxon>Agaricales</taxon>
        <taxon>Marasmiineae</taxon>
        <taxon>Omphalotaceae</taxon>
        <taxon>Gymnopus</taxon>
    </lineage>
</organism>
<name>A0A6A4IKG6_9AGAR</name>
<protein>
    <recommendedName>
        <fullName evidence="3">F-box domain-containing protein</fullName>
    </recommendedName>
</protein>
<evidence type="ECO:0000313" key="1">
    <source>
        <dbReference type="EMBL" id="KAE9410939.1"/>
    </source>
</evidence>
<gene>
    <name evidence="1" type="ORF">BT96DRAFT_243425</name>
</gene>
<proteinExistence type="predicted"/>